<keyword evidence="1" id="KW-0812">Transmembrane</keyword>
<evidence type="ECO:0000313" key="2">
    <source>
        <dbReference type="EMBL" id="CDW77627.1"/>
    </source>
</evidence>
<keyword evidence="1" id="KW-1133">Transmembrane helix</keyword>
<evidence type="ECO:0000313" key="3">
    <source>
        <dbReference type="Proteomes" id="UP000039865"/>
    </source>
</evidence>
<dbReference type="InParanoid" id="A0A078A7S1"/>
<reference evidence="2 3" key="1">
    <citation type="submission" date="2014-06" db="EMBL/GenBank/DDBJ databases">
        <authorList>
            <person name="Swart Estienne"/>
        </authorList>
    </citation>
    <scope>NUCLEOTIDE SEQUENCE [LARGE SCALE GENOMIC DNA]</scope>
    <source>
        <strain evidence="2 3">130c</strain>
    </source>
</reference>
<proteinExistence type="predicted"/>
<evidence type="ECO:0000256" key="1">
    <source>
        <dbReference type="SAM" id="Phobius"/>
    </source>
</evidence>
<organism evidence="2 3">
    <name type="scientific">Stylonychia lemnae</name>
    <name type="common">Ciliate</name>
    <dbReference type="NCBI Taxonomy" id="5949"/>
    <lineage>
        <taxon>Eukaryota</taxon>
        <taxon>Sar</taxon>
        <taxon>Alveolata</taxon>
        <taxon>Ciliophora</taxon>
        <taxon>Intramacronucleata</taxon>
        <taxon>Spirotrichea</taxon>
        <taxon>Stichotrichia</taxon>
        <taxon>Sporadotrichida</taxon>
        <taxon>Oxytrichidae</taxon>
        <taxon>Stylonychinae</taxon>
        <taxon>Stylonychia</taxon>
    </lineage>
</organism>
<dbReference type="AlphaFoldDB" id="A0A078A7S1"/>
<gene>
    <name evidence="2" type="primary">Contig4079.g4363</name>
    <name evidence="2" type="ORF">STYLEM_6591</name>
</gene>
<keyword evidence="1" id="KW-0472">Membrane</keyword>
<accession>A0A078A7S1</accession>
<name>A0A078A7S1_STYLE</name>
<feature type="transmembrane region" description="Helical" evidence="1">
    <location>
        <begin position="59"/>
        <end position="77"/>
    </location>
</feature>
<dbReference type="EMBL" id="CCKQ01006321">
    <property type="protein sequence ID" value="CDW77627.1"/>
    <property type="molecule type" value="Genomic_DNA"/>
</dbReference>
<sequence>METPDQKLQRAEVALQELNELYNFAETLYPIERTMGPRNLNENLERRRQADFHTYRQRSNILTGTMFWGTTFFLVMARCSTGAWNQIHVVAQNPRTALLYFAAGAFVNYAGNIIALSQKGVNHSYYFQNKIVASNHHTHAVIKTTIAQLQKRRMSIWDSVPN</sequence>
<dbReference type="Proteomes" id="UP000039865">
    <property type="component" value="Unassembled WGS sequence"/>
</dbReference>
<protein>
    <submittedName>
        <fullName evidence="2">Uncharacterized protein</fullName>
    </submittedName>
</protein>
<feature type="transmembrane region" description="Helical" evidence="1">
    <location>
        <begin position="97"/>
        <end position="116"/>
    </location>
</feature>
<keyword evidence="3" id="KW-1185">Reference proteome</keyword>